<sequence>MTALLNYVGVPFEFVDAHDHLSPDVRSRPEMGGQAGGILSPGGVACYLSHRAVWERLSQDVDPRPSLVLEDDVDVEADMVETLRQVLETLSRKAPDQAKAEPFRWDILYAGHCFETVLNQTTEMKDAGIDSRVRPGFEPACTHGEKSRTPFFNVIVTYALLLSNSIPPHISIGGTATLAGAPNLRPHRSHSSQPLSIKNGEAVYLAPTTNNSTSPNERRGQRHTTGQLEMGRAPRATFSAEWKTRGWDFFETRLSQSVLNGGFGRDAILEGLASEAMSQADFCP</sequence>
<evidence type="ECO:0000259" key="2">
    <source>
        <dbReference type="Pfam" id="PF01755"/>
    </source>
</evidence>
<evidence type="ECO:0000313" key="3">
    <source>
        <dbReference type="EMBL" id="KXS15418.1"/>
    </source>
</evidence>
<feature type="region of interest" description="Disordered" evidence="1">
    <location>
        <begin position="206"/>
        <end position="228"/>
    </location>
</feature>
<reference evidence="3 4" key="1">
    <citation type="journal article" date="2015" name="Genome Biol. Evol.">
        <title>Phylogenomic analyses indicate that early fungi evolved digesting cell walls of algal ancestors of land plants.</title>
        <authorList>
            <person name="Chang Y."/>
            <person name="Wang S."/>
            <person name="Sekimoto S."/>
            <person name="Aerts A.L."/>
            <person name="Choi C."/>
            <person name="Clum A."/>
            <person name="LaButti K.M."/>
            <person name="Lindquist E.A."/>
            <person name="Yee Ngan C."/>
            <person name="Ohm R.A."/>
            <person name="Salamov A.A."/>
            <person name="Grigoriev I.V."/>
            <person name="Spatafora J.W."/>
            <person name="Berbee M.L."/>
        </authorList>
    </citation>
    <scope>NUCLEOTIDE SEQUENCE [LARGE SCALE GENOMIC DNA]</scope>
    <source>
        <strain evidence="3 4">JEL478</strain>
    </source>
</reference>
<evidence type="ECO:0000313" key="4">
    <source>
        <dbReference type="Proteomes" id="UP000070544"/>
    </source>
</evidence>
<proteinExistence type="predicted"/>
<organism evidence="3 4">
    <name type="scientific">Gonapodya prolifera (strain JEL478)</name>
    <name type="common">Monoblepharis prolifera</name>
    <dbReference type="NCBI Taxonomy" id="1344416"/>
    <lineage>
        <taxon>Eukaryota</taxon>
        <taxon>Fungi</taxon>
        <taxon>Fungi incertae sedis</taxon>
        <taxon>Chytridiomycota</taxon>
        <taxon>Chytridiomycota incertae sedis</taxon>
        <taxon>Monoblepharidomycetes</taxon>
        <taxon>Monoblepharidales</taxon>
        <taxon>Gonapodyaceae</taxon>
        <taxon>Gonapodya</taxon>
    </lineage>
</organism>
<dbReference type="InterPro" id="IPR002654">
    <property type="entry name" value="Glyco_trans_25"/>
</dbReference>
<dbReference type="Proteomes" id="UP000070544">
    <property type="component" value="Unassembled WGS sequence"/>
</dbReference>
<dbReference type="AlphaFoldDB" id="A0A139AF84"/>
<accession>A0A139AF84</accession>
<protein>
    <recommendedName>
        <fullName evidence="2">Glycosyl transferase family 25 domain-containing protein</fullName>
    </recommendedName>
</protein>
<gene>
    <name evidence="3" type="ORF">M427DRAFT_324811</name>
</gene>
<feature type="domain" description="Glycosyl transferase family 25" evidence="2">
    <location>
        <begin position="5"/>
        <end position="91"/>
    </location>
</feature>
<name>A0A139AF84_GONPJ</name>
<keyword evidence="4" id="KW-1185">Reference proteome</keyword>
<dbReference type="Pfam" id="PF01755">
    <property type="entry name" value="Glyco_transf_25"/>
    <property type="match status" value="1"/>
</dbReference>
<dbReference type="OrthoDB" id="47375at2759"/>
<dbReference type="EMBL" id="KQ965762">
    <property type="protein sequence ID" value="KXS15418.1"/>
    <property type="molecule type" value="Genomic_DNA"/>
</dbReference>
<evidence type="ECO:0000256" key="1">
    <source>
        <dbReference type="SAM" id="MobiDB-lite"/>
    </source>
</evidence>